<dbReference type="PROSITE" id="PS01137">
    <property type="entry name" value="TATD_1"/>
    <property type="match status" value="1"/>
</dbReference>
<gene>
    <name evidence="5" type="ORF">SAMN04488244_103179</name>
</gene>
<sequence>MMIDTHCHLDLVAKKKNLHQVLKEAKRAEVRAMIVPGINVNNWPEIEQLAHEHSDVYFALGFHPLFIEENCKQGAEQLLERIPLALASKKCVAIGECGLDFYFGREQESQQKMLLAEQVRIANQFQLPVILHCRKAHQDMISLLKQHRPLYGGVIHGFSGSYQQAMDYVMLGLKIGIGGVITYERARKTRTTIAALPLESLVLETDAPDMPLSGYQGQINEPKMVNMVLSSLIVLRNENEQTVTSQLWKNSKSTFNFCDIN</sequence>
<evidence type="ECO:0000256" key="1">
    <source>
        <dbReference type="ARBA" id="ARBA00009275"/>
    </source>
</evidence>
<dbReference type="SUPFAM" id="SSF51556">
    <property type="entry name" value="Metallo-dependent hydrolases"/>
    <property type="match status" value="1"/>
</dbReference>
<keyword evidence="2 4" id="KW-0479">Metal-binding</keyword>
<organism evidence="5 6">
    <name type="scientific">Vibrio hangzhouensis</name>
    <dbReference type="NCBI Taxonomy" id="462991"/>
    <lineage>
        <taxon>Bacteria</taxon>
        <taxon>Pseudomonadati</taxon>
        <taxon>Pseudomonadota</taxon>
        <taxon>Gammaproteobacteria</taxon>
        <taxon>Vibrionales</taxon>
        <taxon>Vibrionaceae</taxon>
        <taxon>Vibrio</taxon>
    </lineage>
</organism>
<protein>
    <submittedName>
        <fullName evidence="5">TatD DNase family protein</fullName>
    </submittedName>
</protein>
<dbReference type="AlphaFoldDB" id="A0A1H5UHD7"/>
<evidence type="ECO:0000313" key="5">
    <source>
        <dbReference type="EMBL" id="SEF74446.1"/>
    </source>
</evidence>
<comment type="similarity">
    <text evidence="1">Belongs to the metallo-dependent hydrolases superfamily. TatD-type hydrolase family.</text>
</comment>
<dbReference type="GO" id="GO:0005829">
    <property type="term" value="C:cytosol"/>
    <property type="evidence" value="ECO:0007669"/>
    <property type="project" value="TreeGrafter"/>
</dbReference>
<dbReference type="CDD" id="cd01310">
    <property type="entry name" value="TatD_DNAse"/>
    <property type="match status" value="1"/>
</dbReference>
<feature type="binding site" evidence="4">
    <location>
        <position position="8"/>
    </location>
    <ligand>
        <name>a divalent metal cation</name>
        <dbReference type="ChEBI" id="CHEBI:60240"/>
        <label>1</label>
    </ligand>
</feature>
<dbReference type="PANTHER" id="PTHR46124:SF3">
    <property type="entry name" value="HYDROLASE"/>
    <property type="match status" value="1"/>
</dbReference>
<dbReference type="NCBIfam" id="TIGR00010">
    <property type="entry name" value="YchF/TatD family DNA exonuclease"/>
    <property type="match status" value="1"/>
</dbReference>
<dbReference type="OrthoDB" id="9810005at2"/>
<dbReference type="InterPro" id="IPR001130">
    <property type="entry name" value="TatD-like"/>
</dbReference>
<accession>A0A1H5UHD7</accession>
<evidence type="ECO:0000256" key="4">
    <source>
        <dbReference type="PIRSR" id="PIRSR005902-1"/>
    </source>
</evidence>
<dbReference type="Pfam" id="PF01026">
    <property type="entry name" value="TatD_DNase"/>
    <property type="match status" value="1"/>
</dbReference>
<reference evidence="6" key="1">
    <citation type="submission" date="2016-10" db="EMBL/GenBank/DDBJ databases">
        <authorList>
            <person name="Varghese N."/>
            <person name="Submissions S."/>
        </authorList>
    </citation>
    <scope>NUCLEOTIDE SEQUENCE [LARGE SCALE GENOMIC DNA]</scope>
    <source>
        <strain evidence="6">CGMCC 1.7062</strain>
    </source>
</reference>
<dbReference type="GO" id="GO:0016788">
    <property type="term" value="F:hydrolase activity, acting on ester bonds"/>
    <property type="evidence" value="ECO:0007669"/>
    <property type="project" value="InterPro"/>
</dbReference>
<dbReference type="FunFam" id="3.20.20.140:FF:000005">
    <property type="entry name" value="TatD family hydrolase"/>
    <property type="match status" value="1"/>
</dbReference>
<dbReference type="GO" id="GO:0046872">
    <property type="term" value="F:metal ion binding"/>
    <property type="evidence" value="ECO:0007669"/>
    <property type="project" value="UniProtKB-KW"/>
</dbReference>
<dbReference type="PROSITE" id="PS01091">
    <property type="entry name" value="TATD_3"/>
    <property type="match status" value="1"/>
</dbReference>
<feature type="binding site" evidence="4">
    <location>
        <position position="96"/>
    </location>
    <ligand>
        <name>a divalent metal cation</name>
        <dbReference type="ChEBI" id="CHEBI:60240"/>
        <label>1</label>
    </ligand>
</feature>
<keyword evidence="6" id="KW-1185">Reference proteome</keyword>
<dbReference type="InterPro" id="IPR018228">
    <property type="entry name" value="DNase_TatD-rel_CS"/>
</dbReference>
<dbReference type="EMBL" id="FNVG01000003">
    <property type="protein sequence ID" value="SEF74446.1"/>
    <property type="molecule type" value="Genomic_DNA"/>
</dbReference>
<feature type="binding site" evidence="4">
    <location>
        <position position="6"/>
    </location>
    <ligand>
        <name>a divalent metal cation</name>
        <dbReference type="ChEBI" id="CHEBI:60240"/>
        <label>1</label>
    </ligand>
</feature>
<evidence type="ECO:0000256" key="2">
    <source>
        <dbReference type="ARBA" id="ARBA00022723"/>
    </source>
</evidence>
<feature type="binding site" evidence="4">
    <location>
        <position position="206"/>
    </location>
    <ligand>
        <name>a divalent metal cation</name>
        <dbReference type="ChEBI" id="CHEBI:60240"/>
        <label>1</label>
    </ligand>
</feature>
<dbReference type="InterPro" id="IPR032466">
    <property type="entry name" value="Metal_Hydrolase"/>
</dbReference>
<name>A0A1H5UHD7_9VIBR</name>
<evidence type="ECO:0000313" key="6">
    <source>
        <dbReference type="Proteomes" id="UP000236721"/>
    </source>
</evidence>
<dbReference type="InterPro" id="IPR015991">
    <property type="entry name" value="TatD/YcfH-like"/>
</dbReference>
<evidence type="ECO:0000256" key="3">
    <source>
        <dbReference type="ARBA" id="ARBA00022801"/>
    </source>
</evidence>
<dbReference type="Proteomes" id="UP000236721">
    <property type="component" value="Unassembled WGS sequence"/>
</dbReference>
<feature type="binding site" evidence="4">
    <location>
        <position position="156"/>
    </location>
    <ligand>
        <name>a divalent metal cation</name>
        <dbReference type="ChEBI" id="CHEBI:60240"/>
        <label>2</label>
    </ligand>
</feature>
<dbReference type="PIRSF" id="PIRSF005902">
    <property type="entry name" value="DNase_TatD"/>
    <property type="match status" value="1"/>
</dbReference>
<feature type="binding site" evidence="4">
    <location>
        <position position="132"/>
    </location>
    <ligand>
        <name>a divalent metal cation</name>
        <dbReference type="ChEBI" id="CHEBI:60240"/>
        <label>2</label>
    </ligand>
</feature>
<dbReference type="PANTHER" id="PTHR46124">
    <property type="entry name" value="D-AMINOACYL-TRNA DEACYLASE"/>
    <property type="match status" value="1"/>
</dbReference>
<dbReference type="RefSeq" id="WP_103879142.1">
    <property type="nucleotide sequence ID" value="NZ_FNVG01000003.1"/>
</dbReference>
<proteinExistence type="inferred from homology"/>
<dbReference type="Gene3D" id="3.20.20.140">
    <property type="entry name" value="Metal-dependent hydrolases"/>
    <property type="match status" value="1"/>
</dbReference>
<dbReference type="GO" id="GO:0004536">
    <property type="term" value="F:DNA nuclease activity"/>
    <property type="evidence" value="ECO:0007669"/>
    <property type="project" value="InterPro"/>
</dbReference>
<keyword evidence="3" id="KW-0378">Hydrolase</keyword>